<proteinExistence type="predicted"/>
<protein>
    <submittedName>
        <fullName evidence="1">Uncharacterized protein</fullName>
    </submittedName>
</protein>
<dbReference type="Proteomes" id="UP001295684">
    <property type="component" value="Unassembled WGS sequence"/>
</dbReference>
<organism evidence="1 2">
    <name type="scientific">Euplotes crassus</name>
    <dbReference type="NCBI Taxonomy" id="5936"/>
    <lineage>
        <taxon>Eukaryota</taxon>
        <taxon>Sar</taxon>
        <taxon>Alveolata</taxon>
        <taxon>Ciliophora</taxon>
        <taxon>Intramacronucleata</taxon>
        <taxon>Spirotrichea</taxon>
        <taxon>Hypotrichia</taxon>
        <taxon>Euplotida</taxon>
        <taxon>Euplotidae</taxon>
        <taxon>Moneuplotes</taxon>
    </lineage>
</organism>
<gene>
    <name evidence="1" type="ORF">ECRASSUSDP1_LOCUS25076</name>
</gene>
<keyword evidence="2" id="KW-1185">Reference proteome</keyword>
<evidence type="ECO:0000313" key="1">
    <source>
        <dbReference type="EMBL" id="CAI2383571.1"/>
    </source>
</evidence>
<dbReference type="EMBL" id="CAMPGE010025853">
    <property type="protein sequence ID" value="CAI2383571.1"/>
    <property type="molecule type" value="Genomic_DNA"/>
</dbReference>
<reference evidence="1" key="1">
    <citation type="submission" date="2023-07" db="EMBL/GenBank/DDBJ databases">
        <authorList>
            <consortium name="AG Swart"/>
            <person name="Singh M."/>
            <person name="Singh A."/>
            <person name="Seah K."/>
            <person name="Emmerich C."/>
        </authorList>
    </citation>
    <scope>NUCLEOTIDE SEQUENCE</scope>
    <source>
        <strain evidence="1">DP1</strain>
    </source>
</reference>
<name>A0AAD2D8J3_EUPCR</name>
<sequence length="114" mass="13065">MRCAKIYLHGVCSLLRNAARWLFKKVTKSLTRRVMIICSAKLVFNIPCWCFLVEITGIRVHVLVASLTPVLLSNFSTNEIFQDPKSDLSCNTIYGMTSCNLQKQRLFFIVTVLY</sequence>
<dbReference type="AlphaFoldDB" id="A0AAD2D8J3"/>
<accession>A0AAD2D8J3</accession>
<comment type="caution">
    <text evidence="1">The sequence shown here is derived from an EMBL/GenBank/DDBJ whole genome shotgun (WGS) entry which is preliminary data.</text>
</comment>
<evidence type="ECO:0000313" key="2">
    <source>
        <dbReference type="Proteomes" id="UP001295684"/>
    </source>
</evidence>